<protein>
    <submittedName>
        <fullName evidence="2">Uncharacterized protein</fullName>
    </submittedName>
</protein>
<organism evidence="2">
    <name type="scientific">hydrothermal vent metagenome</name>
    <dbReference type="NCBI Taxonomy" id="652676"/>
    <lineage>
        <taxon>unclassified sequences</taxon>
        <taxon>metagenomes</taxon>
        <taxon>ecological metagenomes</taxon>
    </lineage>
</organism>
<proteinExistence type="predicted"/>
<dbReference type="AlphaFoldDB" id="A0A3B1BC31"/>
<evidence type="ECO:0000313" key="2">
    <source>
        <dbReference type="EMBL" id="VAX07940.1"/>
    </source>
</evidence>
<feature type="region of interest" description="Disordered" evidence="1">
    <location>
        <begin position="1"/>
        <end position="23"/>
    </location>
</feature>
<dbReference type="EMBL" id="UOFW01000228">
    <property type="protein sequence ID" value="VAX07940.1"/>
    <property type="molecule type" value="Genomic_DNA"/>
</dbReference>
<name>A0A3B1BC31_9ZZZZ</name>
<evidence type="ECO:0000256" key="1">
    <source>
        <dbReference type="SAM" id="MobiDB-lite"/>
    </source>
</evidence>
<gene>
    <name evidence="2" type="ORF">MNBD_ALPHA03-1265</name>
</gene>
<sequence>MARGGARINAGRKKGVPNGKTQKLREEIEKTGLTPLQYLTEQYQNESNDADVRLDAAKAAAPYIHARLSAVQMDANIHFTHEDALALLDD</sequence>
<accession>A0A3B1BC31</accession>
<reference evidence="2" key="1">
    <citation type="submission" date="2018-06" db="EMBL/GenBank/DDBJ databases">
        <authorList>
            <person name="Zhirakovskaya E."/>
        </authorList>
    </citation>
    <scope>NUCLEOTIDE SEQUENCE</scope>
</reference>